<evidence type="ECO:0000256" key="1">
    <source>
        <dbReference type="ARBA" id="ARBA00022614"/>
    </source>
</evidence>
<dbReference type="PROSITE" id="PS51450">
    <property type="entry name" value="LRR"/>
    <property type="match status" value="4"/>
</dbReference>
<dbReference type="PANTHER" id="PTHR47566">
    <property type="match status" value="1"/>
</dbReference>
<feature type="region of interest" description="Disordered" evidence="3">
    <location>
        <begin position="1198"/>
        <end position="1225"/>
    </location>
</feature>
<feature type="compositionally biased region" description="Polar residues" evidence="3">
    <location>
        <begin position="136"/>
        <end position="159"/>
    </location>
</feature>
<proteinExistence type="predicted"/>
<evidence type="ECO:0000313" key="5">
    <source>
        <dbReference type="Proteomes" id="UP000054564"/>
    </source>
</evidence>
<feature type="region of interest" description="Disordered" evidence="3">
    <location>
        <begin position="1097"/>
        <end position="1171"/>
    </location>
</feature>
<feature type="compositionally biased region" description="Basic residues" evidence="3">
    <location>
        <begin position="1807"/>
        <end position="1821"/>
    </location>
</feature>
<gene>
    <name evidence="4" type="ORF">PSTG_05198</name>
</gene>
<accession>A0A0L0VQX7</accession>
<dbReference type="GO" id="GO:0031028">
    <property type="term" value="P:septation initiation signaling"/>
    <property type="evidence" value="ECO:0007669"/>
    <property type="project" value="TreeGrafter"/>
</dbReference>
<feature type="compositionally biased region" description="Acidic residues" evidence="3">
    <location>
        <begin position="758"/>
        <end position="769"/>
    </location>
</feature>
<evidence type="ECO:0000313" key="4">
    <source>
        <dbReference type="EMBL" id="KNF01410.1"/>
    </source>
</evidence>
<feature type="region of interest" description="Disordered" evidence="3">
    <location>
        <begin position="983"/>
        <end position="1035"/>
    </location>
</feature>
<feature type="compositionally biased region" description="Low complexity" evidence="3">
    <location>
        <begin position="879"/>
        <end position="892"/>
    </location>
</feature>
<feature type="compositionally biased region" description="Low complexity" evidence="3">
    <location>
        <begin position="1207"/>
        <end position="1225"/>
    </location>
</feature>
<feature type="region of interest" description="Disordered" evidence="3">
    <location>
        <begin position="346"/>
        <end position="381"/>
    </location>
</feature>
<feature type="compositionally biased region" description="Low complexity" evidence="3">
    <location>
        <begin position="55"/>
        <end position="91"/>
    </location>
</feature>
<evidence type="ECO:0008006" key="6">
    <source>
        <dbReference type="Google" id="ProtNLM"/>
    </source>
</evidence>
<keyword evidence="2" id="KW-0677">Repeat</keyword>
<feature type="compositionally biased region" description="Polar residues" evidence="3">
    <location>
        <begin position="1790"/>
        <end position="1799"/>
    </location>
</feature>
<dbReference type="SMART" id="SM00364">
    <property type="entry name" value="LRR_BAC"/>
    <property type="match status" value="7"/>
</dbReference>
<dbReference type="Gene3D" id="3.80.10.10">
    <property type="entry name" value="Ribonuclease Inhibitor"/>
    <property type="match status" value="2"/>
</dbReference>
<feature type="compositionally biased region" description="Polar residues" evidence="3">
    <location>
        <begin position="983"/>
        <end position="992"/>
    </location>
</feature>
<dbReference type="GO" id="GO:1902412">
    <property type="term" value="P:regulation of mitotic cytokinesis"/>
    <property type="evidence" value="ECO:0007669"/>
    <property type="project" value="TreeGrafter"/>
</dbReference>
<feature type="compositionally biased region" description="Polar residues" evidence="3">
    <location>
        <begin position="822"/>
        <end position="846"/>
    </location>
</feature>
<dbReference type="SMART" id="SM00369">
    <property type="entry name" value="LRR_TYP"/>
    <property type="match status" value="7"/>
</dbReference>
<feature type="compositionally biased region" description="Polar residues" evidence="3">
    <location>
        <begin position="1825"/>
        <end position="1836"/>
    </location>
</feature>
<feature type="region of interest" description="Disordered" evidence="3">
    <location>
        <begin position="756"/>
        <end position="793"/>
    </location>
</feature>
<feature type="compositionally biased region" description="Basic and acidic residues" evidence="3">
    <location>
        <begin position="598"/>
        <end position="609"/>
    </location>
</feature>
<feature type="region of interest" description="Disordered" evidence="3">
    <location>
        <begin position="235"/>
        <end position="256"/>
    </location>
</feature>
<feature type="compositionally biased region" description="Acidic residues" evidence="3">
    <location>
        <begin position="235"/>
        <end position="244"/>
    </location>
</feature>
<dbReference type="InterPro" id="IPR001611">
    <property type="entry name" value="Leu-rich_rpt"/>
</dbReference>
<keyword evidence="5" id="KW-1185">Reference proteome</keyword>
<feature type="region of interest" description="Disordered" evidence="3">
    <location>
        <begin position="815"/>
        <end position="921"/>
    </location>
</feature>
<dbReference type="STRING" id="1165861.A0A0L0VQX7"/>
<feature type="region of interest" description="Disordered" evidence="3">
    <location>
        <begin position="625"/>
        <end position="712"/>
    </location>
</feature>
<dbReference type="PANTHER" id="PTHR47566:SF1">
    <property type="entry name" value="PROTEIN NUD1"/>
    <property type="match status" value="1"/>
</dbReference>
<dbReference type="SUPFAM" id="SSF52058">
    <property type="entry name" value="L domain-like"/>
    <property type="match status" value="2"/>
</dbReference>
<protein>
    <recommendedName>
        <fullName evidence="6">Adenylate cyclase</fullName>
    </recommendedName>
</protein>
<sequence>MKPAWLTEELSQEWINLSSNEQQQPPPATTTQHGSLRINSNSRIPVSVPNSRRYSSVNSANSLLHNNSSNNSNNNCSSSSIKQPSSTSDQSIILNNNNNQPTSDQPTPPWLRAATDGMVNELLGKRPTQLQKIFQPAQPIQTEPKPNNINKSGQSNQNYDPEPRPNSSSSASRAHLARGSIGRVSNDSIRSLSIEQSSSLPSNIPFDLSLPRSSPSSHYEDLQSMPSFQSIIDHPEEESQGEQEESGHEQDQEERDDQLQMLIPPSGCNMDRLRFNRDFPLDEIIEETEPSSSIQTGWKNSNSQASCSTSRSLRSLPSSSRPPSLPFAHRTPVLDIHNRLQRVNSDLSHDYNPYNPPRQSSPDLPDNQSYNNTNTELSTGPRRFRFTYDTFTRKHLNKLTEEIHGLSMNPAGLRHADLPLKLKSILGSPGEEVTDSSTSIGLAHSTPPAIVFSSGTNKQRTFHAGRTPFSLSQRWKEEREWADSFVEPSTYAVASLSTIHRKSYQTPRAPREERLGSDGAKGSVNSLHQSDQESCRSTKRIRLESSQSSLETRHRHLKDSVTVMNERKSKRRPSAFTRAHPMVVFKSSVSASAASGTPHEKSRGPPVVVRDRLAEAKALMDRIRAKNNGAQDLESTDPPKLKQKSFRDEQAAGSSQYPITRVHNPTSSQIQQLETSECVSPSLDDQQQLAETSEHSEISEQDTSPPPMRHAQRDQYHNMHDDRAQQYHSVDHSPRNDSEAELDWDISIEGGALADHQPEEEYQQQEQEEAPQGTHADSNQESSEHNSDEQNHDRLDSVHRRLASSAAAFIRQSLGDSHGHHQSSALTSSNLAGTAGSRRQFTTQPVSREPIGRVTHDGRDQLSRSNRVSSISTAPCTNTSAPTPALTTGTTTRHSSASSHGTRQDLHASAGFEGDPKHPHQQKLGLMTIAPGDVEQLLQNARVGKMVFDSTIGKWVKVRSQSETGGIQLNNGKVNEEEHENLNSLGQVGNGNSSQEESSEEDDIFKDIESLNSKRESDSSGSRLMSHQIDDEDEDTQMTEVQSVIRHQKKQSLMGRSDRFRPKSVLKTANECLNNNNTSNGSMLSSPVDDSNIPTGVLKPSRSVSFQDGRKNGKIIGLAEEQEEQGDDRTIKDDNDQRPSNKEDSFVIKKGKKAEIHHHREEKENKQNRIGASQLSDHEEDFNSNSLHQTSKILINSMKKKVRRKSSLTPTTTSNNTTTSVSNTSMITPQTKPIIRNNNNMNNLSMTTTNSNNMVDDYSFELNYSKLIKIITDFEPFEPFWNSIKSINLASKSIDSVIRLNEILPALDQIDLSSNQLNYFSGLPNSLRMLIASKNQINELCSFGHLSNLEKLDLSQNSMVSLEQLSCLKHLRELKVDDNLIQDLSGLYPVDSLIKLSLKGNRIKKINFELTNWDHLEVLNLDRNQISEVTGLHHLKSVHLLNLDRNQLYSLTIDEPMPKLRVLRVNENRLESLEIAKLINLRTLYIDNNDLMEISGAGQLRKLENLSVRDQRGGELSLTLKQVRDVKRIYLGGNPLPAAFPTCQFYNLLYLELAMCQCQSLPSDLSNLIPNIRTLNLNYNFLKDLSPLKNLRRLERLTIVGSRVKSLDRGLLSVLESLPELELLDLRQNPLCASFYPPLLLSSTPSSAVGSKGGRDENVAPHINQYQIVSKDHEDDWHSMDDRFRKSLPNEFYLKRMTYRSIILQTCNNNHPKDSQNQHKLKWLDGIKISEIETKKMEKFLRGISRKLDPNHNQRDHPQKNILVDPSRSIHISGIESSRDLVIKKKKNDPSCSSHNLPQNPIPPVVPHHRQEHKNHHHPHHHQLDSTTIHDGSNSLGLIERSRY</sequence>
<feature type="compositionally biased region" description="Basic and acidic residues" evidence="3">
    <location>
        <begin position="1158"/>
        <end position="1167"/>
    </location>
</feature>
<feature type="compositionally biased region" description="Polar residues" evidence="3">
    <location>
        <begin position="652"/>
        <end position="691"/>
    </location>
</feature>
<feature type="compositionally biased region" description="Low complexity" evidence="3">
    <location>
        <begin position="310"/>
        <end position="322"/>
    </location>
</feature>
<dbReference type="SMART" id="SM00365">
    <property type="entry name" value="LRR_SD22"/>
    <property type="match status" value="6"/>
</dbReference>
<feature type="region of interest" description="Disordered" evidence="3">
    <location>
        <begin position="1786"/>
        <end position="1844"/>
    </location>
</feature>
<feature type="region of interest" description="Disordered" evidence="3">
    <location>
        <begin position="501"/>
        <end position="579"/>
    </location>
</feature>
<organism evidence="4 5">
    <name type="scientific">Puccinia striiformis f. sp. tritici PST-78</name>
    <dbReference type="NCBI Taxonomy" id="1165861"/>
    <lineage>
        <taxon>Eukaryota</taxon>
        <taxon>Fungi</taxon>
        <taxon>Dikarya</taxon>
        <taxon>Basidiomycota</taxon>
        <taxon>Pucciniomycotina</taxon>
        <taxon>Pucciniomycetes</taxon>
        <taxon>Pucciniales</taxon>
        <taxon>Pucciniaceae</taxon>
        <taxon>Puccinia</taxon>
    </lineage>
</organism>
<feature type="compositionally biased region" description="Basic and acidic residues" evidence="3">
    <location>
        <begin position="1127"/>
        <end position="1147"/>
    </location>
</feature>
<name>A0A0L0VQX7_9BASI</name>
<feature type="compositionally biased region" description="Basic and acidic residues" evidence="3">
    <location>
        <begin position="850"/>
        <end position="862"/>
    </location>
</feature>
<feature type="compositionally biased region" description="Polar residues" evidence="3">
    <location>
        <begin position="92"/>
        <end position="105"/>
    </location>
</feature>
<feature type="region of interest" description="Disordered" evidence="3">
    <location>
        <begin position="288"/>
        <end position="332"/>
    </location>
</feature>
<dbReference type="GO" id="GO:0061499">
    <property type="term" value="C:outer plaque of mitotic spindle pole body"/>
    <property type="evidence" value="ECO:0007669"/>
    <property type="project" value="TreeGrafter"/>
</dbReference>
<keyword evidence="1" id="KW-0433">Leucine-rich repeat</keyword>
<evidence type="ECO:0000256" key="2">
    <source>
        <dbReference type="ARBA" id="ARBA00022737"/>
    </source>
</evidence>
<feature type="compositionally biased region" description="Basic and acidic residues" evidence="3">
    <location>
        <begin position="782"/>
        <end position="793"/>
    </location>
</feature>
<feature type="compositionally biased region" description="Basic and acidic residues" evidence="3">
    <location>
        <begin position="637"/>
        <end position="650"/>
    </location>
</feature>
<dbReference type="GO" id="GO:0035591">
    <property type="term" value="F:signaling adaptor activity"/>
    <property type="evidence" value="ECO:0007669"/>
    <property type="project" value="TreeGrafter"/>
</dbReference>
<dbReference type="OrthoDB" id="7451790at2759"/>
<dbReference type="InterPro" id="IPR032675">
    <property type="entry name" value="LRR_dom_sf"/>
</dbReference>
<dbReference type="InterPro" id="IPR052574">
    <property type="entry name" value="CDIRP"/>
</dbReference>
<feature type="region of interest" description="Disordered" evidence="3">
    <location>
        <begin position="136"/>
        <end position="182"/>
    </location>
</feature>
<feature type="compositionally biased region" description="Polar residues" evidence="3">
    <location>
        <begin position="33"/>
        <end position="54"/>
    </location>
</feature>
<dbReference type="Proteomes" id="UP000054564">
    <property type="component" value="Unassembled WGS sequence"/>
</dbReference>
<feature type="compositionally biased region" description="Polar residues" evidence="3">
    <location>
        <begin position="357"/>
        <end position="378"/>
    </location>
</feature>
<feature type="compositionally biased region" description="Polar residues" evidence="3">
    <location>
        <begin position="863"/>
        <end position="878"/>
    </location>
</feature>
<dbReference type="EMBL" id="AJIL01000029">
    <property type="protein sequence ID" value="KNF01410.1"/>
    <property type="molecule type" value="Genomic_DNA"/>
</dbReference>
<feature type="compositionally biased region" description="Low complexity" evidence="3">
    <location>
        <begin position="165"/>
        <end position="180"/>
    </location>
</feature>
<dbReference type="InterPro" id="IPR003591">
    <property type="entry name" value="Leu-rich_rpt_typical-subtyp"/>
</dbReference>
<feature type="region of interest" description="Disordered" evidence="3">
    <location>
        <begin position="590"/>
        <end position="609"/>
    </location>
</feature>
<evidence type="ECO:0000256" key="3">
    <source>
        <dbReference type="SAM" id="MobiDB-lite"/>
    </source>
</evidence>
<reference evidence="5" key="1">
    <citation type="submission" date="2014-03" db="EMBL/GenBank/DDBJ databases">
        <title>The Genome Sequence of Puccinia striiformis f. sp. tritici PST-78.</title>
        <authorList>
            <consortium name="The Broad Institute Genome Sequencing Platform"/>
            <person name="Cuomo C."/>
            <person name="Hulbert S."/>
            <person name="Chen X."/>
            <person name="Walker B."/>
            <person name="Young S.K."/>
            <person name="Zeng Q."/>
            <person name="Gargeya S."/>
            <person name="Fitzgerald M."/>
            <person name="Haas B."/>
            <person name="Abouelleil A."/>
            <person name="Alvarado L."/>
            <person name="Arachchi H.M."/>
            <person name="Berlin A.M."/>
            <person name="Chapman S.B."/>
            <person name="Goldberg J."/>
            <person name="Griggs A."/>
            <person name="Gujja S."/>
            <person name="Hansen M."/>
            <person name="Howarth C."/>
            <person name="Imamovic A."/>
            <person name="Larimer J."/>
            <person name="McCowan C."/>
            <person name="Montmayeur A."/>
            <person name="Murphy C."/>
            <person name="Neiman D."/>
            <person name="Pearson M."/>
            <person name="Priest M."/>
            <person name="Roberts A."/>
            <person name="Saif S."/>
            <person name="Shea T."/>
            <person name="Sisk P."/>
            <person name="Sykes S."/>
            <person name="Wortman J."/>
            <person name="Nusbaum C."/>
            <person name="Birren B."/>
        </authorList>
    </citation>
    <scope>NUCLEOTIDE SEQUENCE [LARGE SCALE GENOMIC DNA]</scope>
    <source>
        <strain evidence="5">race PST-78</strain>
    </source>
</reference>
<comment type="caution">
    <text evidence="4">The sequence shown here is derived from an EMBL/GenBank/DDBJ whole genome shotgun (WGS) entry which is preliminary data.</text>
</comment>
<feature type="region of interest" description="Disordered" evidence="3">
    <location>
        <begin position="16"/>
        <end position="112"/>
    </location>
</feature>
<feature type="compositionally biased region" description="Polar residues" evidence="3">
    <location>
        <begin position="295"/>
        <end position="309"/>
    </location>
</feature>
<feature type="compositionally biased region" description="Basic and acidic residues" evidence="3">
    <location>
        <begin position="1005"/>
        <end position="1018"/>
    </location>
</feature>